<dbReference type="GO" id="GO:0030289">
    <property type="term" value="C:protein phosphatase 4 complex"/>
    <property type="evidence" value="ECO:0007669"/>
    <property type="project" value="TreeGrafter"/>
</dbReference>
<dbReference type="PANTHER" id="PTHR23318:SF0">
    <property type="entry name" value="SERINE_THREONINE-PROTEIN PHOSPHATASE 4 REGULATORY SUBUNIT 3"/>
    <property type="match status" value="1"/>
</dbReference>
<dbReference type="InterPro" id="IPR006887">
    <property type="entry name" value="P4R3-like_central_dom"/>
</dbReference>
<dbReference type="InterPro" id="IPR016024">
    <property type="entry name" value="ARM-type_fold"/>
</dbReference>
<dbReference type="GO" id="GO:0006974">
    <property type="term" value="P:DNA damage response"/>
    <property type="evidence" value="ECO:0007669"/>
    <property type="project" value="TreeGrafter"/>
</dbReference>
<reference evidence="6 7" key="1">
    <citation type="journal article" date="2018" name="Nat. Ecol. Evol.">
        <title>Pezizomycetes genomes reveal the molecular basis of ectomycorrhizal truffle lifestyle.</title>
        <authorList>
            <person name="Murat C."/>
            <person name="Payen T."/>
            <person name="Noel B."/>
            <person name="Kuo A."/>
            <person name="Morin E."/>
            <person name="Chen J."/>
            <person name="Kohler A."/>
            <person name="Krizsan K."/>
            <person name="Balestrini R."/>
            <person name="Da Silva C."/>
            <person name="Montanini B."/>
            <person name="Hainaut M."/>
            <person name="Levati E."/>
            <person name="Barry K.W."/>
            <person name="Belfiori B."/>
            <person name="Cichocki N."/>
            <person name="Clum A."/>
            <person name="Dockter R.B."/>
            <person name="Fauchery L."/>
            <person name="Guy J."/>
            <person name="Iotti M."/>
            <person name="Le Tacon F."/>
            <person name="Lindquist E.A."/>
            <person name="Lipzen A."/>
            <person name="Malagnac F."/>
            <person name="Mello A."/>
            <person name="Molinier V."/>
            <person name="Miyauchi S."/>
            <person name="Poulain J."/>
            <person name="Riccioni C."/>
            <person name="Rubini A."/>
            <person name="Sitrit Y."/>
            <person name="Splivallo R."/>
            <person name="Traeger S."/>
            <person name="Wang M."/>
            <person name="Zifcakova L."/>
            <person name="Wipf D."/>
            <person name="Zambonelli A."/>
            <person name="Paolocci F."/>
            <person name="Nowrousian M."/>
            <person name="Ottonello S."/>
            <person name="Baldrian P."/>
            <person name="Spatafora J.W."/>
            <person name="Henrissat B."/>
            <person name="Nagy L.G."/>
            <person name="Aury J.M."/>
            <person name="Wincker P."/>
            <person name="Grigoriev I.V."/>
            <person name="Bonfante P."/>
            <person name="Martin F.M."/>
        </authorList>
    </citation>
    <scope>NUCLEOTIDE SEQUENCE [LARGE SCALE GENOMIC DNA]</scope>
    <source>
        <strain evidence="6 7">RN42</strain>
    </source>
</reference>
<dbReference type="GO" id="GO:0005654">
    <property type="term" value="C:nucleoplasm"/>
    <property type="evidence" value="ECO:0007669"/>
    <property type="project" value="TreeGrafter"/>
</dbReference>
<feature type="region of interest" description="Disordered" evidence="3">
    <location>
        <begin position="756"/>
        <end position="874"/>
    </location>
</feature>
<dbReference type="EMBL" id="ML119666">
    <property type="protein sequence ID" value="RPA83157.1"/>
    <property type="molecule type" value="Genomic_DNA"/>
</dbReference>
<proteinExistence type="predicted"/>
<dbReference type="SUPFAM" id="SSF48371">
    <property type="entry name" value="ARM repeat"/>
    <property type="match status" value="1"/>
</dbReference>
<sequence length="992" mass="110677">MAQSSQNASASLQVSPPRNPPRRVKVYELKNQDWVDRGTGFCTGLIANDIPLIQVRSEEQEDQLLLETKICAEDGYQKQQETLIVWTEQSGTETTDMALSFQEADGCAAIWEFVNSVQTQMLNSGVSDLMGDDLADSTLPTISLPDPDLGTLADVEIAIRNAGNTAQGRDALAKYIANEGFIGKLLPLLEVAEDLESLTDLHRLCNILKLIILLNDNIIIEYLVTDEAIMNVVGILEYDPDFPSHKANHRQYLSDLTKFKEVVKFDNPEIRQKIHATYRLQYLKDVVLARILDDPTFSILNSLIFFNQVDIINYVQSAPGFLGQLFGIFKGEEEDESRRKNGVLFLQQCCSIAKTLQVTGRAQLYTAFLANGLLDVVDYALTNEDATVRIAGTEILMNLIDHDPLWMRSLINRQISEKQKPLTDTLISLLLANRDLGIKAQIADAIKVLLDPQAQGPQGEGGSGSNQKASDNFAFSKFRSSRFGDSETESFLQSFYDISAAKLFFPLMELDKRDFSKLLSVAEVQLYNHLVEILCFFVRQHLFRSKYFILSENLPQKIALLLRSSEKQLKLAALKFFRTCIGLQDEFYIRQMIKYQLFEPILNVVVETMPKDNLLNSAALEFFDYIKRVSEDSVNVRVPSMHPGANVNGGEKSSLKPAINHMVEQYRDRLQEITYVETFQLLIQRYDQWHDTTVRSTVTTEEAQANGKRWAGQAHDLDAAEEEYFNASDEEELMAVDDATAKEPASSPVKPLVEYADDEEDEQPTTPSKPAATADDNQSVRSRTPPTPRTSPDPLKPITSISEKRRRQEEEDEDALVQLSARKRRASTSSQSAPPLQLNIPTTPTATNGSEAGSPTSNASTPSRKRAAEKDVGGVKKKISISLGAIGKTLGVPGLADLGSPIKTEEDNKNGIKKEDESEDGFEKVEAPKKEESSEEWVEVSPPPTSTEKASIKTEVKEEEKTSIPEPKEEVKDGPTDGIEKVEVIHRKEVEA</sequence>
<evidence type="ECO:0000313" key="7">
    <source>
        <dbReference type="Proteomes" id="UP000275078"/>
    </source>
</evidence>
<organism evidence="6 7">
    <name type="scientific">Ascobolus immersus RN42</name>
    <dbReference type="NCBI Taxonomy" id="1160509"/>
    <lineage>
        <taxon>Eukaryota</taxon>
        <taxon>Fungi</taxon>
        <taxon>Dikarya</taxon>
        <taxon>Ascomycota</taxon>
        <taxon>Pezizomycotina</taxon>
        <taxon>Pezizomycetes</taxon>
        <taxon>Pezizales</taxon>
        <taxon>Ascobolaceae</taxon>
        <taxon>Ascobolus</taxon>
    </lineage>
</organism>
<dbReference type="InterPro" id="IPR051137">
    <property type="entry name" value="PP4R3-like"/>
</dbReference>
<protein>
    <submittedName>
        <fullName evidence="6">DUF625-domain-containing protein</fullName>
    </submittedName>
</protein>
<dbReference type="InterPro" id="IPR011989">
    <property type="entry name" value="ARM-like"/>
</dbReference>
<name>A0A3N4ICI6_ASCIM</name>
<dbReference type="STRING" id="1160509.A0A3N4ICI6"/>
<evidence type="ECO:0000259" key="4">
    <source>
        <dbReference type="Pfam" id="PF04802"/>
    </source>
</evidence>
<feature type="compositionally biased region" description="Pro residues" evidence="3">
    <location>
        <begin position="785"/>
        <end position="795"/>
    </location>
</feature>
<dbReference type="Gene3D" id="2.30.29.30">
    <property type="entry name" value="Pleckstrin-homology domain (PH domain)/Phosphotyrosine-binding domain (PTB)"/>
    <property type="match status" value="1"/>
</dbReference>
<dbReference type="PANTHER" id="PTHR23318">
    <property type="entry name" value="ATP SYNTHASE GAMMA-RELATED"/>
    <property type="match status" value="1"/>
</dbReference>
<feature type="domain" description="Serine/threonine-protein phosphatase 4 regulatory subunit 3-like central" evidence="4">
    <location>
        <begin position="156"/>
        <end position="688"/>
    </location>
</feature>
<dbReference type="Proteomes" id="UP000275078">
    <property type="component" value="Unassembled WGS sequence"/>
</dbReference>
<feature type="region of interest" description="Disordered" evidence="3">
    <location>
        <begin position="889"/>
        <end position="981"/>
    </location>
</feature>
<keyword evidence="2" id="KW-0539">Nucleus</keyword>
<dbReference type="AlphaFoldDB" id="A0A3N4ICI6"/>
<gene>
    <name evidence="6" type="ORF">BJ508DRAFT_324749</name>
</gene>
<dbReference type="InterPro" id="IPR011993">
    <property type="entry name" value="PH-like_dom_sf"/>
</dbReference>
<dbReference type="SUPFAM" id="SSF50729">
    <property type="entry name" value="PH domain-like"/>
    <property type="match status" value="1"/>
</dbReference>
<evidence type="ECO:0000256" key="2">
    <source>
        <dbReference type="ARBA" id="ARBA00023242"/>
    </source>
</evidence>
<evidence type="ECO:0000313" key="6">
    <source>
        <dbReference type="EMBL" id="RPA83157.1"/>
    </source>
</evidence>
<dbReference type="Gene3D" id="1.25.10.10">
    <property type="entry name" value="Leucine-rich Repeat Variant"/>
    <property type="match status" value="1"/>
</dbReference>
<evidence type="ECO:0000256" key="3">
    <source>
        <dbReference type="SAM" id="MobiDB-lite"/>
    </source>
</evidence>
<dbReference type="OrthoDB" id="27483at2759"/>
<feature type="compositionally biased region" description="Low complexity" evidence="3">
    <location>
        <begin position="1"/>
        <end position="15"/>
    </location>
</feature>
<dbReference type="Pfam" id="PF04802">
    <property type="entry name" value="PP4R3"/>
    <property type="match status" value="1"/>
</dbReference>
<feature type="compositionally biased region" description="Basic and acidic residues" evidence="3">
    <location>
        <begin position="950"/>
        <end position="981"/>
    </location>
</feature>
<feature type="region of interest" description="Disordered" evidence="3">
    <location>
        <begin position="1"/>
        <end position="22"/>
    </location>
</feature>
<dbReference type="InterPro" id="IPR055236">
    <property type="entry name" value="EVH1_PP4R3"/>
</dbReference>
<keyword evidence="7" id="KW-1185">Reference proteome</keyword>
<comment type="subcellular location">
    <subcellularLocation>
        <location evidence="1">Nucleus</location>
    </subcellularLocation>
</comment>
<accession>A0A3N4ICI6</accession>
<evidence type="ECO:0000259" key="5">
    <source>
        <dbReference type="Pfam" id="PF22972"/>
    </source>
</evidence>
<feature type="compositionally biased region" description="Polar residues" evidence="3">
    <location>
        <begin position="827"/>
        <end position="862"/>
    </location>
</feature>
<evidence type="ECO:0000256" key="1">
    <source>
        <dbReference type="ARBA" id="ARBA00004123"/>
    </source>
</evidence>
<dbReference type="GO" id="GO:0072542">
    <property type="term" value="F:protein phosphatase activator activity"/>
    <property type="evidence" value="ECO:0007669"/>
    <property type="project" value="TreeGrafter"/>
</dbReference>
<dbReference type="Pfam" id="PF22972">
    <property type="entry name" value="EVH1_PP4R3"/>
    <property type="match status" value="1"/>
</dbReference>
<feature type="compositionally biased region" description="Basic and acidic residues" evidence="3">
    <location>
        <begin position="903"/>
        <end position="932"/>
    </location>
</feature>
<feature type="domain" description="PP4R3 EVH1-like" evidence="5">
    <location>
        <begin position="22"/>
        <end position="122"/>
    </location>
</feature>